<name>A0ABQ9HYI6_9NEOP</name>
<reference evidence="1 2" key="1">
    <citation type="submission" date="2023-02" db="EMBL/GenBank/DDBJ databases">
        <title>LHISI_Scaffold_Assembly.</title>
        <authorList>
            <person name="Stuart O.P."/>
            <person name="Cleave R."/>
            <person name="Magrath M.J.L."/>
            <person name="Mikheyev A.S."/>
        </authorList>
    </citation>
    <scope>NUCLEOTIDE SEQUENCE [LARGE SCALE GENOMIC DNA]</scope>
    <source>
        <strain evidence="1">Daus_M_001</strain>
        <tissue evidence="1">Leg muscle</tissue>
    </source>
</reference>
<gene>
    <name evidence="1" type="ORF">PR048_008941</name>
</gene>
<evidence type="ECO:0000313" key="1">
    <source>
        <dbReference type="EMBL" id="KAJ8889442.1"/>
    </source>
</evidence>
<dbReference type="Proteomes" id="UP001159363">
    <property type="component" value="Chromosome 3"/>
</dbReference>
<accession>A0ABQ9HYI6</accession>
<dbReference type="EMBL" id="JARBHB010000003">
    <property type="protein sequence ID" value="KAJ8889442.1"/>
    <property type="molecule type" value="Genomic_DNA"/>
</dbReference>
<proteinExistence type="predicted"/>
<protein>
    <submittedName>
        <fullName evidence="1">Uncharacterized protein</fullName>
    </submittedName>
</protein>
<comment type="caution">
    <text evidence="1">The sequence shown here is derived from an EMBL/GenBank/DDBJ whole genome shotgun (WGS) entry which is preliminary data.</text>
</comment>
<keyword evidence="2" id="KW-1185">Reference proteome</keyword>
<evidence type="ECO:0000313" key="2">
    <source>
        <dbReference type="Proteomes" id="UP001159363"/>
    </source>
</evidence>
<organism evidence="1 2">
    <name type="scientific">Dryococelus australis</name>
    <dbReference type="NCBI Taxonomy" id="614101"/>
    <lineage>
        <taxon>Eukaryota</taxon>
        <taxon>Metazoa</taxon>
        <taxon>Ecdysozoa</taxon>
        <taxon>Arthropoda</taxon>
        <taxon>Hexapoda</taxon>
        <taxon>Insecta</taxon>
        <taxon>Pterygota</taxon>
        <taxon>Neoptera</taxon>
        <taxon>Polyneoptera</taxon>
        <taxon>Phasmatodea</taxon>
        <taxon>Verophasmatodea</taxon>
        <taxon>Anareolatae</taxon>
        <taxon>Phasmatidae</taxon>
        <taxon>Eurycanthinae</taxon>
        <taxon>Dryococelus</taxon>
    </lineage>
</organism>
<sequence>MGFLLHSVRWTQLSTYEDICECADIVVEETMTSMVSQQKLLINTKYKDRFMKPLSVKQS</sequence>